<protein>
    <submittedName>
        <fullName evidence="4">Uncharacterized protein LOC131805020</fullName>
    </submittedName>
</protein>
<sequence>MYGTCKMQVAQIRTLLVLAAIFFCQLTFTPAEAYPSSCFECEEEVWEEVPCDEIPSNSTTIVPPAYTYPTTTSYRTARPETSTTATTPTTTTISTTTPYPLTTTTTPSNDPYKKCYCECKNGCKDFCRKVVVNPQSKSQIIQITEVSQPLPQGRLESTYYHSSKLVPPASDPKPYQPPSYGYPSKYESPPSVQVQKPVAEVYNSVPYYRSSPVASHGYNRDFNSAHNEKKYLPDLSYRNKHETYYFSSPETELSDLPSYFQNLYSRAVLDLEADNFQANTIPKLPEYSQYPCQGTGTFSSPVPVDSVAYSDKFYDSLYGNSESYAYYDDFGTISETPHHSLLYK</sequence>
<evidence type="ECO:0000256" key="2">
    <source>
        <dbReference type="SAM" id="SignalP"/>
    </source>
</evidence>
<evidence type="ECO:0000313" key="4">
    <source>
        <dbReference type="RefSeq" id="XP_058984230.1"/>
    </source>
</evidence>
<accession>A0ABM3VEL0</accession>
<proteinExistence type="predicted"/>
<keyword evidence="3" id="KW-1185">Reference proteome</keyword>
<feature type="chain" id="PRO_5045039030" evidence="2">
    <location>
        <begin position="34"/>
        <end position="344"/>
    </location>
</feature>
<dbReference type="RefSeq" id="XP_058984230.1">
    <property type="nucleotide sequence ID" value="XM_059128247.1"/>
</dbReference>
<evidence type="ECO:0000256" key="1">
    <source>
        <dbReference type="SAM" id="MobiDB-lite"/>
    </source>
</evidence>
<name>A0ABM3VEL0_MUSDO</name>
<gene>
    <name evidence="4" type="primary">LOC131805020</name>
</gene>
<feature type="signal peptide" evidence="2">
    <location>
        <begin position="1"/>
        <end position="33"/>
    </location>
</feature>
<dbReference type="GeneID" id="131805020"/>
<feature type="region of interest" description="Disordered" evidence="1">
    <location>
        <begin position="75"/>
        <end position="104"/>
    </location>
</feature>
<reference evidence="4" key="1">
    <citation type="submission" date="2025-08" db="UniProtKB">
        <authorList>
            <consortium name="RefSeq"/>
        </authorList>
    </citation>
    <scope>IDENTIFICATION</scope>
    <source>
        <strain evidence="4">Aabys</strain>
        <tissue evidence="4">Whole body</tissue>
    </source>
</reference>
<organism evidence="3 4">
    <name type="scientific">Musca domestica</name>
    <name type="common">House fly</name>
    <dbReference type="NCBI Taxonomy" id="7370"/>
    <lineage>
        <taxon>Eukaryota</taxon>
        <taxon>Metazoa</taxon>
        <taxon>Ecdysozoa</taxon>
        <taxon>Arthropoda</taxon>
        <taxon>Hexapoda</taxon>
        <taxon>Insecta</taxon>
        <taxon>Pterygota</taxon>
        <taxon>Neoptera</taxon>
        <taxon>Endopterygota</taxon>
        <taxon>Diptera</taxon>
        <taxon>Brachycera</taxon>
        <taxon>Muscomorpha</taxon>
        <taxon>Muscoidea</taxon>
        <taxon>Muscidae</taxon>
        <taxon>Musca</taxon>
    </lineage>
</organism>
<dbReference type="Proteomes" id="UP001652621">
    <property type="component" value="Unplaced"/>
</dbReference>
<evidence type="ECO:0000313" key="3">
    <source>
        <dbReference type="Proteomes" id="UP001652621"/>
    </source>
</evidence>
<keyword evidence="2" id="KW-0732">Signal</keyword>